<evidence type="ECO:0000256" key="3">
    <source>
        <dbReference type="ARBA" id="ARBA00023163"/>
    </source>
</evidence>
<dbReference type="InterPro" id="IPR008920">
    <property type="entry name" value="TF_FadR/GntR_C"/>
</dbReference>
<dbReference type="EMBL" id="CP042306">
    <property type="protein sequence ID" value="QDZ06148.1"/>
    <property type="molecule type" value="Genomic_DNA"/>
</dbReference>
<sequence>MSATSRVLGRVASKGSCTCAIDCILYTRCMSHSNWPRLSDRLRTDLRSRIIAGDFAMGARLEEVGLAADLGVSRTPLREALHGLEQEGLVISRPRRGFIVAPLDQKAVRDFYPMLGSLEALVVESSCAALRDQVPQLRTLNAGLALPAVSPQKSRVADRAFHAALRSACTNQPLLRLLGAQEAVAYRLDGAMRRGMVDTSGSHRQHETIIAALADGDARSASDAVRDHWRCGEEAVIAWMEHNDVQ</sequence>
<dbReference type="AlphaFoldDB" id="A0A5B8LDA4"/>
<dbReference type="PRINTS" id="PR00035">
    <property type="entry name" value="HTHGNTR"/>
</dbReference>
<dbReference type="Pfam" id="PF07729">
    <property type="entry name" value="FCD"/>
    <property type="match status" value="1"/>
</dbReference>
<dbReference type="CDD" id="cd07377">
    <property type="entry name" value="WHTH_GntR"/>
    <property type="match status" value="1"/>
</dbReference>
<dbReference type="Proteomes" id="UP000315673">
    <property type="component" value="Chromosome"/>
</dbReference>
<dbReference type="Pfam" id="PF00392">
    <property type="entry name" value="GntR"/>
    <property type="match status" value="1"/>
</dbReference>
<feature type="domain" description="HTH gntR-type" evidence="4">
    <location>
        <begin position="36"/>
        <end position="103"/>
    </location>
</feature>
<reference evidence="5 6" key="1">
    <citation type="submission" date="2019-07" db="EMBL/GenBank/DDBJ databases">
        <title>Full genome sequence of Sphingomonas sp. 4R-6-7(HKS19).</title>
        <authorList>
            <person name="Im W.-T."/>
        </authorList>
    </citation>
    <scope>NUCLEOTIDE SEQUENCE [LARGE SCALE GENOMIC DNA]</scope>
    <source>
        <strain evidence="5 6">HKS19</strain>
    </source>
</reference>
<proteinExistence type="predicted"/>
<dbReference type="GO" id="GO:0003700">
    <property type="term" value="F:DNA-binding transcription factor activity"/>
    <property type="evidence" value="ECO:0007669"/>
    <property type="project" value="InterPro"/>
</dbReference>
<keyword evidence="1" id="KW-0805">Transcription regulation</keyword>
<dbReference type="Gene3D" id="1.20.120.530">
    <property type="entry name" value="GntR ligand-binding domain-like"/>
    <property type="match status" value="1"/>
</dbReference>
<dbReference type="SMART" id="SM00345">
    <property type="entry name" value="HTH_GNTR"/>
    <property type="match status" value="1"/>
</dbReference>
<dbReference type="InterPro" id="IPR011711">
    <property type="entry name" value="GntR_C"/>
</dbReference>
<accession>A0A5B8LDA4</accession>
<dbReference type="InterPro" id="IPR036390">
    <property type="entry name" value="WH_DNA-bd_sf"/>
</dbReference>
<organism evidence="5 6">
    <name type="scientific">Sphingomonas panacisoli</name>
    <dbReference type="NCBI Taxonomy" id="1813879"/>
    <lineage>
        <taxon>Bacteria</taxon>
        <taxon>Pseudomonadati</taxon>
        <taxon>Pseudomonadota</taxon>
        <taxon>Alphaproteobacteria</taxon>
        <taxon>Sphingomonadales</taxon>
        <taxon>Sphingomonadaceae</taxon>
        <taxon>Sphingomonas</taxon>
    </lineage>
</organism>
<gene>
    <name evidence="5" type="ORF">FPZ24_00570</name>
</gene>
<evidence type="ECO:0000256" key="1">
    <source>
        <dbReference type="ARBA" id="ARBA00023015"/>
    </source>
</evidence>
<dbReference type="GO" id="GO:0003677">
    <property type="term" value="F:DNA binding"/>
    <property type="evidence" value="ECO:0007669"/>
    <property type="project" value="UniProtKB-KW"/>
</dbReference>
<dbReference type="PROSITE" id="PS50949">
    <property type="entry name" value="HTH_GNTR"/>
    <property type="match status" value="1"/>
</dbReference>
<dbReference type="SUPFAM" id="SSF48008">
    <property type="entry name" value="GntR ligand-binding domain-like"/>
    <property type="match status" value="1"/>
</dbReference>
<keyword evidence="6" id="KW-1185">Reference proteome</keyword>
<name>A0A5B8LDA4_9SPHN</name>
<dbReference type="PANTHER" id="PTHR43537">
    <property type="entry name" value="TRANSCRIPTIONAL REGULATOR, GNTR FAMILY"/>
    <property type="match status" value="1"/>
</dbReference>
<evidence type="ECO:0000256" key="2">
    <source>
        <dbReference type="ARBA" id="ARBA00023125"/>
    </source>
</evidence>
<evidence type="ECO:0000259" key="4">
    <source>
        <dbReference type="PROSITE" id="PS50949"/>
    </source>
</evidence>
<evidence type="ECO:0000313" key="6">
    <source>
        <dbReference type="Proteomes" id="UP000315673"/>
    </source>
</evidence>
<keyword evidence="3" id="KW-0804">Transcription</keyword>
<dbReference type="SUPFAM" id="SSF46785">
    <property type="entry name" value="Winged helix' DNA-binding domain"/>
    <property type="match status" value="1"/>
</dbReference>
<dbReference type="InterPro" id="IPR000524">
    <property type="entry name" value="Tscrpt_reg_HTH_GntR"/>
</dbReference>
<dbReference type="PANTHER" id="PTHR43537:SF24">
    <property type="entry name" value="GLUCONATE OPERON TRANSCRIPTIONAL REPRESSOR"/>
    <property type="match status" value="1"/>
</dbReference>
<dbReference type="OrthoDB" id="9789310at2"/>
<dbReference type="Gene3D" id="1.10.10.10">
    <property type="entry name" value="Winged helix-like DNA-binding domain superfamily/Winged helix DNA-binding domain"/>
    <property type="match status" value="1"/>
</dbReference>
<dbReference type="KEGG" id="spai:FPZ24_00570"/>
<evidence type="ECO:0000313" key="5">
    <source>
        <dbReference type="EMBL" id="QDZ06148.1"/>
    </source>
</evidence>
<dbReference type="SMART" id="SM00895">
    <property type="entry name" value="FCD"/>
    <property type="match status" value="1"/>
</dbReference>
<dbReference type="InterPro" id="IPR036388">
    <property type="entry name" value="WH-like_DNA-bd_sf"/>
</dbReference>
<protein>
    <submittedName>
        <fullName evidence="5">GntR family transcriptional regulator</fullName>
    </submittedName>
</protein>
<keyword evidence="2" id="KW-0238">DNA-binding</keyword>